<dbReference type="InParanoid" id="A0A7X0MX30"/>
<evidence type="ECO:0000313" key="1">
    <source>
        <dbReference type="EMBL" id="MBB6522855.1"/>
    </source>
</evidence>
<dbReference type="InterPro" id="IPR010710">
    <property type="entry name" value="DUF1289"/>
</dbReference>
<comment type="caution">
    <text evidence="1">The sequence shown here is derived from an EMBL/GenBank/DDBJ whole genome shotgun (WGS) entry which is preliminary data.</text>
</comment>
<organism evidence="1 2">
    <name type="scientific">Pseudoteredinibacter isoporae</name>
    <dbReference type="NCBI Taxonomy" id="570281"/>
    <lineage>
        <taxon>Bacteria</taxon>
        <taxon>Pseudomonadati</taxon>
        <taxon>Pseudomonadota</taxon>
        <taxon>Gammaproteobacteria</taxon>
        <taxon>Cellvibrionales</taxon>
        <taxon>Cellvibrionaceae</taxon>
        <taxon>Pseudoteredinibacter</taxon>
    </lineage>
</organism>
<sequence length="67" mass="7597">MVNIISETETPLPSPCVSICVLNDEDICVGCYRSGEEISRWGAYNNDQKRAVYEAMQERAKKLNPFL</sequence>
<accession>A0A7X0MX30</accession>
<protein>
    <recommendedName>
        <fullName evidence="3">DUF1289 domain-containing protein</fullName>
    </recommendedName>
</protein>
<gene>
    <name evidence="1" type="ORF">HNR48_003140</name>
</gene>
<evidence type="ECO:0008006" key="3">
    <source>
        <dbReference type="Google" id="ProtNLM"/>
    </source>
</evidence>
<dbReference type="PANTHER" id="PTHR35175">
    <property type="entry name" value="DUF1289 DOMAIN-CONTAINING PROTEIN"/>
    <property type="match status" value="1"/>
</dbReference>
<dbReference type="Pfam" id="PF06945">
    <property type="entry name" value="DUF1289"/>
    <property type="match status" value="1"/>
</dbReference>
<dbReference type="RefSeq" id="WP_166845088.1">
    <property type="nucleotide sequence ID" value="NZ_JAAONY010000002.1"/>
</dbReference>
<evidence type="ECO:0000313" key="2">
    <source>
        <dbReference type="Proteomes" id="UP000528457"/>
    </source>
</evidence>
<dbReference type="Proteomes" id="UP000528457">
    <property type="component" value="Unassembled WGS sequence"/>
</dbReference>
<proteinExistence type="predicted"/>
<keyword evidence="2" id="KW-1185">Reference proteome</keyword>
<dbReference type="EMBL" id="JACHHT010000002">
    <property type="protein sequence ID" value="MBB6522855.1"/>
    <property type="molecule type" value="Genomic_DNA"/>
</dbReference>
<dbReference type="AlphaFoldDB" id="A0A7X0MX30"/>
<dbReference type="PANTHER" id="PTHR35175:SF2">
    <property type="entry name" value="DUF1289 DOMAIN-CONTAINING PROTEIN"/>
    <property type="match status" value="1"/>
</dbReference>
<name>A0A7X0MX30_9GAMM</name>
<reference evidence="1 2" key="1">
    <citation type="submission" date="2020-08" db="EMBL/GenBank/DDBJ databases">
        <title>Genomic Encyclopedia of Type Strains, Phase IV (KMG-IV): sequencing the most valuable type-strain genomes for metagenomic binning, comparative biology and taxonomic classification.</title>
        <authorList>
            <person name="Goeker M."/>
        </authorList>
    </citation>
    <scope>NUCLEOTIDE SEQUENCE [LARGE SCALE GENOMIC DNA]</scope>
    <source>
        <strain evidence="1 2">DSM 22368</strain>
    </source>
</reference>